<dbReference type="Pfam" id="PF13588">
    <property type="entry name" value="HSDR_N_2"/>
    <property type="match status" value="1"/>
</dbReference>
<evidence type="ECO:0000259" key="1">
    <source>
        <dbReference type="Pfam" id="PF13588"/>
    </source>
</evidence>
<dbReference type="AlphaFoldDB" id="A0A2R8AYB9"/>
<sequence length="372" mass="41076">MMLISDSTVAAALGFNEAEIRFHVIDPVVRMLGYPDAENTYLKLEEKLEYPYLHIGRRSKKDLPLGYPDYRAGVKGARGSFVVEAKAGNVPITSREVEQAHSYAAHAQVGANFFMLGNGSELVVYETLSGPDAAPIVRLPLQSLNARFFELENVLAPQNLARNCRVEYDTKLKLADGLGSSARVRSGRYLLSEHDVRIIVEGQDYTGLARETLSGFAEAEAYIELLKTSFEMRVSDGIAERGDDGKIYARVEFAGVTVHNRAAMAIMGINKANFATADEFISTDSNSPTIFESVKDFTVFRGTLLPKLFGEVVEMEGDVVGSMFIKVAMHYNEGVMAGEYIAFSDQEISFPLQKPFRLEMDMAGTFELQVDA</sequence>
<proteinExistence type="predicted"/>
<dbReference type="EMBL" id="OMOJ01000006">
    <property type="protein sequence ID" value="SPF81008.1"/>
    <property type="molecule type" value="Genomic_DNA"/>
</dbReference>
<feature type="domain" description="Type I restriction enzyme R protein N-terminal" evidence="1">
    <location>
        <begin position="17"/>
        <end position="127"/>
    </location>
</feature>
<dbReference type="Proteomes" id="UP000244904">
    <property type="component" value="Unassembled WGS sequence"/>
</dbReference>
<evidence type="ECO:0000313" key="2">
    <source>
        <dbReference type="EMBL" id="SPF81008.1"/>
    </source>
</evidence>
<accession>A0A2R8AYB9</accession>
<gene>
    <name evidence="2" type="ORF">PRI8871_02824</name>
</gene>
<dbReference type="InterPro" id="IPR029464">
    <property type="entry name" value="HSDR_N"/>
</dbReference>
<name>A0A2R8AYB9_9RHOB</name>
<dbReference type="Gene3D" id="3.90.1570.30">
    <property type="match status" value="1"/>
</dbReference>
<organism evidence="2 3">
    <name type="scientific">Pseudoprimorskyibacter insulae</name>
    <dbReference type="NCBI Taxonomy" id="1695997"/>
    <lineage>
        <taxon>Bacteria</taxon>
        <taxon>Pseudomonadati</taxon>
        <taxon>Pseudomonadota</taxon>
        <taxon>Alphaproteobacteria</taxon>
        <taxon>Rhodobacterales</taxon>
        <taxon>Paracoccaceae</taxon>
        <taxon>Pseudoprimorskyibacter</taxon>
    </lineage>
</organism>
<dbReference type="OrthoDB" id="7068459at2"/>
<dbReference type="RefSeq" id="WP_108886864.1">
    <property type="nucleotide sequence ID" value="NZ_OMOJ01000006.1"/>
</dbReference>
<protein>
    <recommendedName>
        <fullName evidence="1">Type I restriction enzyme R protein N-terminal domain-containing protein</fullName>
    </recommendedName>
</protein>
<reference evidence="3" key="1">
    <citation type="submission" date="2018-03" db="EMBL/GenBank/DDBJ databases">
        <authorList>
            <person name="Rodrigo-Torres L."/>
            <person name="Arahal R. D."/>
            <person name="Lucena T."/>
        </authorList>
    </citation>
    <scope>NUCLEOTIDE SEQUENCE [LARGE SCALE GENOMIC DNA]</scope>
    <source>
        <strain evidence="3">CECT 8871</strain>
    </source>
</reference>
<evidence type="ECO:0000313" key="3">
    <source>
        <dbReference type="Proteomes" id="UP000244904"/>
    </source>
</evidence>
<keyword evidence="3" id="KW-1185">Reference proteome</keyword>